<dbReference type="RefSeq" id="WP_129718907.1">
    <property type="nucleotide sequence ID" value="NZ_PRLK01000007.1"/>
</dbReference>
<protein>
    <submittedName>
        <fullName evidence="1">Uncharacterized protein</fullName>
    </submittedName>
</protein>
<dbReference type="EMBL" id="PRLK01000007">
    <property type="protein sequence ID" value="RYC72487.1"/>
    <property type="molecule type" value="Genomic_DNA"/>
</dbReference>
<evidence type="ECO:0000313" key="1">
    <source>
        <dbReference type="EMBL" id="RYC72487.1"/>
    </source>
</evidence>
<comment type="caution">
    <text evidence="1">The sequence shown here is derived from an EMBL/GenBank/DDBJ whole genome shotgun (WGS) entry which is preliminary data.</text>
</comment>
<reference evidence="1 2" key="2">
    <citation type="journal article" date="2020" name="Cell Rep.">
        <title>Acquisition and Adaptation of Ultra-small Parasitic Reduced Genome Bacteria to Mammalian Hosts.</title>
        <authorList>
            <person name="McLean J.S."/>
            <person name="Bor B."/>
            <person name="Kerns K.A."/>
            <person name="Liu Q."/>
            <person name="To T.T."/>
            <person name="Solden L."/>
            <person name="Hendrickson E.L."/>
            <person name="Wrighton K."/>
            <person name="Shi W."/>
            <person name="He X."/>
        </authorList>
    </citation>
    <scope>NUCLEOTIDE SEQUENCE [LARGE SCALE GENOMIC DNA]</scope>
    <source>
        <strain evidence="1 2">TM7_CMJM_G6_1_HOT_870</strain>
    </source>
</reference>
<reference evidence="1 2" key="1">
    <citation type="journal article" date="2018" name="bioRxiv">
        <title>Evidence of independent acquisition and adaption of ultra-small bacteria to human hosts across the highly diverse yet reduced genomes of the phylum Saccharibacteria.</title>
        <authorList>
            <person name="McLean J.S."/>
            <person name="Bor B."/>
            <person name="To T.T."/>
            <person name="Liu Q."/>
            <person name="Kearns K.A."/>
            <person name="Solden L.M."/>
            <person name="Wrighton K.C."/>
            <person name="He X."/>
            <person name="Shi W."/>
        </authorList>
    </citation>
    <scope>NUCLEOTIDE SEQUENCE [LARGE SCALE GENOMIC DNA]</scope>
    <source>
        <strain evidence="1 2">TM7_CMJM_G6_1_HOT_870</strain>
    </source>
</reference>
<sequence>MEIDINPTKKQTVSDDPELAKVLAGVNNAAINDDTQFQEDESAEEPEVPTEQLVENLIPTDIQPTVFPGIDLDMIKNHALEDLRPLVEKLTVSNEEKFDIYLLLLRSSDDNTLVEPAYNAARSIEDETKRANALLDIIKEVDYFKSKA</sequence>
<organism evidence="1 2">
    <name type="scientific">Candidatus Nanogingivalis gingivitcus</name>
    <dbReference type="NCBI Taxonomy" id="2171992"/>
    <lineage>
        <taxon>Bacteria</taxon>
        <taxon>Candidatus Saccharimonadota</taxon>
        <taxon>Candidatus Nanosyncoccalia</taxon>
        <taxon>Candidatus Nanogingivales</taxon>
        <taxon>Candidatus Nanogingivalaceae</taxon>
        <taxon>Candidatus Nanogingivalis</taxon>
    </lineage>
</organism>
<keyword evidence="2" id="KW-1185">Reference proteome</keyword>
<name>A0ABY0FJN3_9BACT</name>
<gene>
    <name evidence="1" type="ORF">G6CMJM_00512</name>
</gene>
<accession>A0ABY0FJN3</accession>
<proteinExistence type="predicted"/>
<evidence type="ECO:0000313" key="2">
    <source>
        <dbReference type="Proteomes" id="UP001190925"/>
    </source>
</evidence>
<dbReference type="Proteomes" id="UP001190925">
    <property type="component" value="Unassembled WGS sequence"/>
</dbReference>